<organism evidence="1 2">
    <name type="scientific">Lachnellula suecica</name>
    <dbReference type="NCBI Taxonomy" id="602035"/>
    <lineage>
        <taxon>Eukaryota</taxon>
        <taxon>Fungi</taxon>
        <taxon>Dikarya</taxon>
        <taxon>Ascomycota</taxon>
        <taxon>Pezizomycotina</taxon>
        <taxon>Leotiomycetes</taxon>
        <taxon>Helotiales</taxon>
        <taxon>Lachnaceae</taxon>
        <taxon>Lachnellula</taxon>
    </lineage>
</organism>
<dbReference type="SUPFAM" id="SSF50182">
    <property type="entry name" value="Sm-like ribonucleoproteins"/>
    <property type="match status" value="1"/>
</dbReference>
<sequence>MATITTLKHSQSTTERPKTEAILTRKIWRSKLQNTKGYDALMNLVLDDASEVLHYEKENTSSRAHGLVVARVTLVLSPCDGSEEIAISQRTDNATKTSLTESFDTTHHLRARWR</sequence>
<evidence type="ECO:0000313" key="1">
    <source>
        <dbReference type="EMBL" id="TVY80615.1"/>
    </source>
</evidence>
<dbReference type="EMBL" id="QGMK01000647">
    <property type="protein sequence ID" value="TVY80615.1"/>
    <property type="molecule type" value="Genomic_DNA"/>
</dbReference>
<dbReference type="Proteomes" id="UP000469558">
    <property type="component" value="Unassembled WGS sequence"/>
</dbReference>
<name>A0A8T9C4M2_9HELO</name>
<dbReference type="InterPro" id="IPR010920">
    <property type="entry name" value="LSM_dom_sf"/>
</dbReference>
<comment type="caution">
    <text evidence="1">The sequence shown here is derived from an EMBL/GenBank/DDBJ whole genome shotgun (WGS) entry which is preliminary data.</text>
</comment>
<dbReference type="Gene3D" id="2.30.30.100">
    <property type="match status" value="1"/>
</dbReference>
<reference evidence="1 2" key="1">
    <citation type="submission" date="2018-05" db="EMBL/GenBank/DDBJ databases">
        <title>Genome sequencing and assembly of the regulated plant pathogen Lachnellula willkommii and related sister species for the development of diagnostic species identification markers.</title>
        <authorList>
            <person name="Giroux E."/>
            <person name="Bilodeau G."/>
        </authorList>
    </citation>
    <scope>NUCLEOTIDE SEQUENCE [LARGE SCALE GENOMIC DNA]</scope>
    <source>
        <strain evidence="1 2">CBS 268.59</strain>
    </source>
</reference>
<keyword evidence="2" id="KW-1185">Reference proteome</keyword>
<dbReference type="OrthoDB" id="274944at2759"/>
<gene>
    <name evidence="1" type="primary">LSM7</name>
    <name evidence="1" type="ORF">LSUE1_G007977</name>
</gene>
<protein>
    <submittedName>
        <fullName evidence="1">Sm-like protein LSM7</fullName>
    </submittedName>
</protein>
<accession>A0A8T9C4M2</accession>
<proteinExistence type="predicted"/>
<evidence type="ECO:0000313" key="2">
    <source>
        <dbReference type="Proteomes" id="UP000469558"/>
    </source>
</evidence>
<dbReference type="AlphaFoldDB" id="A0A8T9C4M2"/>